<keyword evidence="3" id="KW-0378">Hydrolase</keyword>
<dbReference type="Gene3D" id="3.90.230.10">
    <property type="entry name" value="Creatinase/methionine aminopeptidase superfamily"/>
    <property type="match status" value="1"/>
</dbReference>
<reference evidence="7 8" key="1">
    <citation type="journal article" date="2011" name="J. Bacteriol.">
        <title>Whole-genome sequences of thirteen isolates of Borrelia burgdorferi.</title>
        <authorList>
            <person name="Schutzer S.E."/>
            <person name="Fraser-Liggett C.M."/>
            <person name="Casjens S.R."/>
            <person name="Qiu W.G."/>
            <person name="Dunn J.J."/>
            <person name="Mongodin E.F."/>
            <person name="Luft B.J."/>
        </authorList>
    </citation>
    <scope>NUCLEOTIDE SEQUENCE [LARGE SCALE GENOMIC DNA]</scope>
    <source>
        <strain evidence="7 8">ZS7</strain>
    </source>
</reference>
<dbReference type="KEGG" id="bbz:BbuZS7_0068"/>
<dbReference type="InterPro" id="IPR032416">
    <property type="entry name" value="Peptidase_M24_C"/>
</dbReference>
<dbReference type="SUPFAM" id="SSF55920">
    <property type="entry name" value="Creatinase/aminopeptidase"/>
    <property type="match status" value="1"/>
</dbReference>
<feature type="domain" description="Peptidase M24" evidence="4">
    <location>
        <begin position="309"/>
        <end position="522"/>
    </location>
</feature>
<dbReference type="InterPro" id="IPR033740">
    <property type="entry name" value="Pept_M24B"/>
</dbReference>
<name>A0A0H3C1F4_BORBZ</name>
<proteinExistence type="inferred from homology"/>
<dbReference type="SUPFAM" id="SSF53092">
    <property type="entry name" value="Creatinase/prolidase N-terminal domain"/>
    <property type="match status" value="1"/>
</dbReference>
<organism evidence="7 8">
    <name type="scientific">Borreliella burgdorferi (strain ZS7)</name>
    <name type="common">Borrelia burgdorferi</name>
    <dbReference type="NCBI Taxonomy" id="445985"/>
    <lineage>
        <taxon>Bacteria</taxon>
        <taxon>Pseudomonadati</taxon>
        <taxon>Spirochaetota</taxon>
        <taxon>Spirochaetia</taxon>
        <taxon>Spirochaetales</taxon>
        <taxon>Borreliaceae</taxon>
        <taxon>Borreliella</taxon>
    </lineage>
</organism>
<dbReference type="InterPro" id="IPR000994">
    <property type="entry name" value="Pept_M24"/>
</dbReference>
<dbReference type="InterPro" id="IPR029149">
    <property type="entry name" value="Creatin/AminoP/Spt16_N"/>
</dbReference>
<dbReference type="InterPro" id="IPR050422">
    <property type="entry name" value="X-Pro_aminopeptidase_P"/>
</dbReference>
<dbReference type="Proteomes" id="UP000006901">
    <property type="component" value="Chromosome"/>
</dbReference>
<evidence type="ECO:0000259" key="5">
    <source>
        <dbReference type="Pfam" id="PF01321"/>
    </source>
</evidence>
<dbReference type="RefSeq" id="WP_002658295.1">
    <property type="nucleotide sequence ID" value="NC_011728.1"/>
</dbReference>
<dbReference type="GO" id="GO:0070006">
    <property type="term" value="F:metalloaminopeptidase activity"/>
    <property type="evidence" value="ECO:0007669"/>
    <property type="project" value="InterPro"/>
</dbReference>
<dbReference type="Gene3D" id="3.40.350.10">
    <property type="entry name" value="Creatinase/prolidase N-terminal domain"/>
    <property type="match status" value="2"/>
</dbReference>
<dbReference type="Pfam" id="PF01321">
    <property type="entry name" value="Creatinase_N"/>
    <property type="match status" value="1"/>
</dbReference>
<evidence type="ECO:0000256" key="3">
    <source>
        <dbReference type="ARBA" id="ARBA00022801"/>
    </source>
</evidence>
<dbReference type="HOGENOM" id="CLU_011781_2_4_12"/>
<dbReference type="InterPro" id="IPR036005">
    <property type="entry name" value="Creatinase/aminopeptidase-like"/>
</dbReference>
<evidence type="ECO:0000256" key="1">
    <source>
        <dbReference type="ARBA" id="ARBA00008766"/>
    </source>
</evidence>
<evidence type="ECO:0000313" key="7">
    <source>
        <dbReference type="EMBL" id="ACK74507.1"/>
    </source>
</evidence>
<accession>A0A0H3C1F4</accession>
<dbReference type="GO" id="GO:0046872">
    <property type="term" value="F:metal ion binding"/>
    <property type="evidence" value="ECO:0007669"/>
    <property type="project" value="UniProtKB-KW"/>
</dbReference>
<evidence type="ECO:0000313" key="8">
    <source>
        <dbReference type="Proteomes" id="UP000006901"/>
    </source>
</evidence>
<evidence type="ECO:0000259" key="6">
    <source>
        <dbReference type="Pfam" id="PF16188"/>
    </source>
</evidence>
<dbReference type="Pfam" id="PF00557">
    <property type="entry name" value="Peptidase_M24"/>
    <property type="match status" value="1"/>
</dbReference>
<dbReference type="CDD" id="cd01085">
    <property type="entry name" value="APP"/>
    <property type="match status" value="1"/>
</dbReference>
<feature type="domain" description="Creatinase N-terminal" evidence="5">
    <location>
        <begin position="6"/>
        <end position="136"/>
    </location>
</feature>
<dbReference type="PANTHER" id="PTHR43763:SF6">
    <property type="entry name" value="XAA-PRO AMINOPEPTIDASE 1"/>
    <property type="match status" value="1"/>
</dbReference>
<evidence type="ECO:0000259" key="4">
    <source>
        <dbReference type="Pfam" id="PF00557"/>
    </source>
</evidence>
<keyword evidence="2" id="KW-0479">Metal-binding</keyword>
<evidence type="ECO:0000256" key="2">
    <source>
        <dbReference type="ARBA" id="ARBA00022723"/>
    </source>
</evidence>
<dbReference type="Pfam" id="PF16188">
    <property type="entry name" value="Peptidase_M24_C"/>
    <property type="match status" value="1"/>
</dbReference>
<dbReference type="InterPro" id="IPR000587">
    <property type="entry name" value="Creatinase_N"/>
</dbReference>
<protein>
    <submittedName>
        <fullName evidence="7">Putative peptidase</fullName>
    </submittedName>
</protein>
<comment type="similarity">
    <text evidence="1">Belongs to the peptidase M24B family.</text>
</comment>
<sequence>MDINKRLALLRDHMRDNGVDAYLVAGYDPHFSEYSHERYSTRKFITGFSGSFGTVIITLSKAVLFTDGRYFLQAEQELKGTEIALIKLGVKGSPDIFTYINLNLKESKLGIYSDEISIKFYKELSEKCKNTHIKALNQDLIDLIWKSRPQLEFSHVFELADAEKNNKRAEKIKSIYLILEKNLADFYVITALDEIAWVLNLRGADVEESALFYSFLLISRNKNRKNVLFADIKKLDSGVKEALEMENFEIESYSNFYCFLDKIKHEGKFFVSFYANVRVLKVLGETNIILGESIISSLKALKTDYELLKMKEAHIIDAIALIKFLRKFKSLSKVELSELDEIDIADMLLHFRKSNKDFFSSSFDSIVGFRENGALPHYKPKRGRKINTNGLLLIDSGGSYFGLGTTDVTRVFLIGDASDEEKRDYTLVLKAFIGLSSLKFPYGSSGAFLDGICRLPLLKNELNFIHGTGHGVGFFLNVHELPVSISPNSSYLFKGSEVVSIEPGLYRTFSHGIRIENLVFVRQAFTNDFGAFLEFENLTLVPFEKELIVKEMLSEDELNYINDYHECVFLTLKERFDNEGELEFLAKLTSKI</sequence>
<gene>
    <name evidence="7" type="ordered locus">BbuZS7_0068</name>
</gene>
<dbReference type="GO" id="GO:0005737">
    <property type="term" value="C:cytoplasm"/>
    <property type="evidence" value="ECO:0007669"/>
    <property type="project" value="UniProtKB-ARBA"/>
</dbReference>
<dbReference type="PANTHER" id="PTHR43763">
    <property type="entry name" value="XAA-PRO AMINOPEPTIDASE 1"/>
    <property type="match status" value="1"/>
</dbReference>
<dbReference type="Pfam" id="PF16189">
    <property type="entry name" value="Creatinase_N_2"/>
    <property type="match status" value="1"/>
</dbReference>
<dbReference type="AlphaFoldDB" id="A0A0H3C1F4"/>
<feature type="domain" description="Peptidase M24 C-terminal" evidence="6">
    <location>
        <begin position="532"/>
        <end position="592"/>
    </location>
</feature>
<dbReference type="GeneID" id="56568150"/>
<dbReference type="EMBL" id="CP001205">
    <property type="protein sequence ID" value="ACK74507.1"/>
    <property type="molecule type" value="Genomic_DNA"/>
</dbReference>